<proteinExistence type="predicted"/>
<keyword evidence="1" id="KW-0812">Transmembrane</keyword>
<dbReference type="VEuPathDB" id="PiroplasmaDB:BBBOND_0204900"/>
<evidence type="ECO:0000256" key="1">
    <source>
        <dbReference type="SAM" id="Phobius"/>
    </source>
</evidence>
<reference evidence="3" key="1">
    <citation type="submission" date="2014-06" db="EMBL/GenBank/DDBJ databases">
        <authorList>
            <person name="Aslett M."/>
            <person name="De Silva N."/>
        </authorList>
    </citation>
    <scope>NUCLEOTIDE SEQUENCE [LARGE SCALE GENOMIC DNA]</scope>
    <source>
        <strain evidence="3">Bond</strain>
    </source>
</reference>
<feature type="transmembrane region" description="Helical" evidence="1">
    <location>
        <begin position="97"/>
        <end position="117"/>
    </location>
</feature>
<keyword evidence="1" id="KW-1133">Transmembrane helix</keyword>
<dbReference type="GeneID" id="24563873"/>
<evidence type="ECO:0000313" key="2">
    <source>
        <dbReference type="EMBL" id="CDR95332.1"/>
    </source>
</evidence>
<evidence type="ECO:0000313" key="3">
    <source>
        <dbReference type="Proteomes" id="UP000033188"/>
    </source>
</evidence>
<dbReference type="OMA" id="NHKYNWE"/>
<sequence>MHLNVIICRLQPHASLRGTIIKRTFATTPPIHHLPPPPPREFNEDGTPKKYRNSKAVYNHRYNWEAWTLRPAGVFHTVLVGEFGRQHRPWTAWVLQYPIYIVAVPSVLAVFTLAFLIQNMMLIGVKPKRYTVEWIEAQKERELAENTNPISRYLDRRRSERGPNWMLRNYMPSHPYFLFLGDYYKDPDAEESE</sequence>
<protein>
    <submittedName>
        <fullName evidence="2">CG8, putative</fullName>
    </submittedName>
</protein>
<dbReference type="OrthoDB" id="405939at2759"/>
<dbReference type="AlphaFoldDB" id="A0A061D5Q6"/>
<keyword evidence="1" id="KW-0472">Membrane</keyword>
<dbReference type="KEGG" id="bbig:BBBOND_0204900"/>
<name>A0A061D5Q6_BABBI</name>
<dbReference type="RefSeq" id="XP_012767518.1">
    <property type="nucleotide sequence ID" value="XM_012912064.1"/>
</dbReference>
<organism evidence="2 3">
    <name type="scientific">Babesia bigemina</name>
    <dbReference type="NCBI Taxonomy" id="5866"/>
    <lineage>
        <taxon>Eukaryota</taxon>
        <taxon>Sar</taxon>
        <taxon>Alveolata</taxon>
        <taxon>Apicomplexa</taxon>
        <taxon>Aconoidasida</taxon>
        <taxon>Piroplasmida</taxon>
        <taxon>Babesiidae</taxon>
        <taxon>Babesia</taxon>
    </lineage>
</organism>
<dbReference type="Proteomes" id="UP000033188">
    <property type="component" value="Chromosome 2"/>
</dbReference>
<accession>A0A061D5Q6</accession>
<dbReference type="EMBL" id="LK391708">
    <property type="protein sequence ID" value="CDR95332.1"/>
    <property type="molecule type" value="Genomic_DNA"/>
</dbReference>
<gene>
    <name evidence="2" type="ORF">BBBOND_0204900</name>
</gene>
<keyword evidence="3" id="KW-1185">Reference proteome</keyword>